<gene>
    <name evidence="3" type="primary">LOC120258367</name>
</gene>
<dbReference type="RefSeq" id="XP_039121673.1">
    <property type="nucleotide sequence ID" value="XM_039265739.1"/>
</dbReference>
<protein>
    <submittedName>
        <fullName evidence="3">Uncharacterized protein LOC120258367</fullName>
    </submittedName>
</protein>
<evidence type="ECO:0000256" key="1">
    <source>
        <dbReference type="SAM" id="MobiDB-lite"/>
    </source>
</evidence>
<accession>A0AB40B2X1</accession>
<evidence type="ECO:0000313" key="2">
    <source>
        <dbReference type="Proteomes" id="UP001515500"/>
    </source>
</evidence>
<evidence type="ECO:0000313" key="3">
    <source>
        <dbReference type="RefSeq" id="XP_039121673.1"/>
    </source>
</evidence>
<feature type="compositionally biased region" description="Basic and acidic residues" evidence="1">
    <location>
        <begin position="77"/>
        <end position="88"/>
    </location>
</feature>
<dbReference type="AlphaFoldDB" id="A0AB40B2X1"/>
<organism evidence="2 3">
    <name type="scientific">Dioscorea cayennensis subsp. rotundata</name>
    <name type="common">White Guinea yam</name>
    <name type="synonym">Dioscorea rotundata</name>
    <dbReference type="NCBI Taxonomy" id="55577"/>
    <lineage>
        <taxon>Eukaryota</taxon>
        <taxon>Viridiplantae</taxon>
        <taxon>Streptophyta</taxon>
        <taxon>Embryophyta</taxon>
        <taxon>Tracheophyta</taxon>
        <taxon>Spermatophyta</taxon>
        <taxon>Magnoliopsida</taxon>
        <taxon>Liliopsida</taxon>
        <taxon>Dioscoreales</taxon>
        <taxon>Dioscoreaceae</taxon>
        <taxon>Dioscorea</taxon>
    </lineage>
</organism>
<feature type="compositionally biased region" description="Polar residues" evidence="1">
    <location>
        <begin position="115"/>
        <end position="127"/>
    </location>
</feature>
<reference evidence="3" key="1">
    <citation type="submission" date="2025-08" db="UniProtKB">
        <authorList>
            <consortium name="RefSeq"/>
        </authorList>
    </citation>
    <scope>IDENTIFICATION</scope>
</reference>
<dbReference type="GeneID" id="120258367"/>
<feature type="region of interest" description="Disordered" evidence="1">
    <location>
        <begin position="77"/>
        <end position="127"/>
    </location>
</feature>
<name>A0AB40B2X1_DIOCR</name>
<sequence length="127" mass="14275">MLHVFKHQIQAARHPRSYNSLKLQYIWMIKLSQNIATNLPVSRSRALYTELYVPCPICSKKNKKYKQCNAHSFAREPTIDGLRSDGGKPSRPTGGDMLSKKPMKNNIGLRFGSRDSISIGNSSIVSP</sequence>
<dbReference type="Proteomes" id="UP001515500">
    <property type="component" value="Chromosome 4"/>
</dbReference>
<keyword evidence="2" id="KW-1185">Reference proteome</keyword>
<proteinExistence type="predicted"/>